<keyword evidence="8" id="KW-1185">Reference proteome</keyword>
<dbReference type="SMART" id="SM00066">
    <property type="entry name" value="GAL4"/>
    <property type="match status" value="1"/>
</dbReference>
<dbReference type="InterPro" id="IPR053157">
    <property type="entry name" value="Sterol_Uptake_Regulator"/>
</dbReference>
<keyword evidence="2" id="KW-0238">DNA-binding</keyword>
<dbReference type="PROSITE" id="PS00463">
    <property type="entry name" value="ZN2_CY6_FUNGAL_1"/>
    <property type="match status" value="1"/>
</dbReference>
<feature type="region of interest" description="Disordered" evidence="5">
    <location>
        <begin position="1"/>
        <end position="22"/>
    </location>
</feature>
<dbReference type="InterPro" id="IPR001138">
    <property type="entry name" value="Zn2Cys6_DnaBD"/>
</dbReference>
<organism evidence="7 8">
    <name type="scientific">Aspergillus pseudoustus</name>
    <dbReference type="NCBI Taxonomy" id="1810923"/>
    <lineage>
        <taxon>Eukaryota</taxon>
        <taxon>Fungi</taxon>
        <taxon>Dikarya</taxon>
        <taxon>Ascomycota</taxon>
        <taxon>Pezizomycotina</taxon>
        <taxon>Eurotiomycetes</taxon>
        <taxon>Eurotiomycetidae</taxon>
        <taxon>Eurotiales</taxon>
        <taxon>Aspergillaceae</taxon>
        <taxon>Aspergillus</taxon>
        <taxon>Aspergillus subgen. Nidulantes</taxon>
    </lineage>
</organism>
<accession>A0ABR4J5J6</accession>
<evidence type="ECO:0000313" key="8">
    <source>
        <dbReference type="Proteomes" id="UP001610446"/>
    </source>
</evidence>
<evidence type="ECO:0000256" key="4">
    <source>
        <dbReference type="ARBA" id="ARBA00023242"/>
    </source>
</evidence>
<protein>
    <recommendedName>
        <fullName evidence="6">Zn(2)-C6 fungal-type domain-containing protein</fullName>
    </recommendedName>
</protein>
<feature type="compositionally biased region" description="Low complexity" evidence="5">
    <location>
        <begin position="61"/>
        <end position="76"/>
    </location>
</feature>
<evidence type="ECO:0000256" key="1">
    <source>
        <dbReference type="ARBA" id="ARBA00023015"/>
    </source>
</evidence>
<keyword evidence="1" id="KW-0805">Transcription regulation</keyword>
<evidence type="ECO:0000313" key="7">
    <source>
        <dbReference type="EMBL" id="KAL2835323.1"/>
    </source>
</evidence>
<keyword evidence="4" id="KW-0539">Nucleus</keyword>
<dbReference type="InterPro" id="IPR036864">
    <property type="entry name" value="Zn2-C6_fun-type_DNA-bd_sf"/>
</dbReference>
<evidence type="ECO:0000256" key="3">
    <source>
        <dbReference type="ARBA" id="ARBA00023163"/>
    </source>
</evidence>
<dbReference type="InterPro" id="IPR021858">
    <property type="entry name" value="Fun_TF"/>
</dbReference>
<dbReference type="SUPFAM" id="SSF57701">
    <property type="entry name" value="Zn2/Cys6 DNA-binding domain"/>
    <property type="match status" value="1"/>
</dbReference>
<dbReference type="EMBL" id="JBFXLU010000210">
    <property type="protein sequence ID" value="KAL2835323.1"/>
    <property type="molecule type" value="Genomic_DNA"/>
</dbReference>
<dbReference type="Pfam" id="PF00172">
    <property type="entry name" value="Zn_clus"/>
    <property type="match status" value="1"/>
</dbReference>
<sequence>MLTPDAQSKFRPRRRHKKSRNGCMECKRRRIKCDEIKPSCSRCILTRQDCIYQPTSPTTQAQSAANASEQSLEPSLFLPPPSPRSAVSPSPSPSYEMPRLSPVPFVGPVQHFDFDTTDAGLYHHYLLHTSRTLTDNQQDFHALQICMPTLALRSKTVYHSILAVSAACMCCDMIYKDPPPDISTVSNVLMTGYYHYNLASERLRELISRPSAANAEPLLAAPPLLVPFATSSQQINHWISSRSEGQHPSQKLLATTPRDVIILSRGISATIRALAAHPSSSSSSSSSSSLPTSPQSLLTEELDSMAIDDYNPLLTAPIPPLGTLPSSHNHPMYHIIKTTSEAAFAKLQDRIDSAFIFSSSPITTTTNSQTQQVDPSIALSACASAFEFISTLRSAVFPPSHLAATGASSIPLPPCMTTTPSLPSSIPAWLASFTCRPSTPSPTTHMTRPFLSLFVHAPQAYLDLTLPLLDKRLEGPRQNTTPGGVHDELSVPEALALDIYAHWSVLMFLVSEESWFIGKLPEITLSGMLNRFGDDFVGRIWADTNTTASSIASGGSGSEGAEGTVRGEWWPRSMLRIERELGRYQYR</sequence>
<feature type="domain" description="Zn(2)-C6 fungal-type" evidence="6">
    <location>
        <begin position="22"/>
        <end position="52"/>
    </location>
</feature>
<proteinExistence type="predicted"/>
<name>A0ABR4J5J6_9EURO</name>
<feature type="region of interest" description="Disordered" evidence="5">
    <location>
        <begin position="61"/>
        <end position="97"/>
    </location>
</feature>
<evidence type="ECO:0000259" key="6">
    <source>
        <dbReference type="PROSITE" id="PS50048"/>
    </source>
</evidence>
<dbReference type="Gene3D" id="4.10.240.10">
    <property type="entry name" value="Zn(2)-C6 fungal-type DNA-binding domain"/>
    <property type="match status" value="1"/>
</dbReference>
<dbReference type="Pfam" id="PF11951">
    <property type="entry name" value="Fungal_trans_2"/>
    <property type="match status" value="1"/>
</dbReference>
<gene>
    <name evidence="7" type="ORF">BJY01DRAFT_252790</name>
</gene>
<dbReference type="PANTHER" id="PTHR47784">
    <property type="entry name" value="STEROL UPTAKE CONTROL PROTEIN 2"/>
    <property type="match status" value="1"/>
</dbReference>
<dbReference type="PANTHER" id="PTHR47784:SF5">
    <property type="entry name" value="STEROL UPTAKE CONTROL PROTEIN 2"/>
    <property type="match status" value="1"/>
</dbReference>
<dbReference type="PROSITE" id="PS50048">
    <property type="entry name" value="ZN2_CY6_FUNGAL_2"/>
    <property type="match status" value="1"/>
</dbReference>
<evidence type="ECO:0000256" key="5">
    <source>
        <dbReference type="SAM" id="MobiDB-lite"/>
    </source>
</evidence>
<evidence type="ECO:0000256" key="2">
    <source>
        <dbReference type="ARBA" id="ARBA00023125"/>
    </source>
</evidence>
<dbReference type="CDD" id="cd00067">
    <property type="entry name" value="GAL4"/>
    <property type="match status" value="1"/>
</dbReference>
<keyword evidence="3" id="KW-0804">Transcription</keyword>
<reference evidence="7 8" key="1">
    <citation type="submission" date="2024-07" db="EMBL/GenBank/DDBJ databases">
        <title>Section-level genome sequencing and comparative genomics of Aspergillus sections Usti and Cavernicolus.</title>
        <authorList>
            <consortium name="Lawrence Berkeley National Laboratory"/>
            <person name="Nybo J.L."/>
            <person name="Vesth T.C."/>
            <person name="Theobald S."/>
            <person name="Frisvad J.C."/>
            <person name="Larsen T.O."/>
            <person name="Kjaerboelling I."/>
            <person name="Rothschild-Mancinelli K."/>
            <person name="Lyhne E.K."/>
            <person name="Kogle M.E."/>
            <person name="Barry K."/>
            <person name="Clum A."/>
            <person name="Na H."/>
            <person name="Ledsgaard L."/>
            <person name="Lin J."/>
            <person name="Lipzen A."/>
            <person name="Kuo A."/>
            <person name="Riley R."/>
            <person name="Mondo S."/>
            <person name="Labutti K."/>
            <person name="Haridas S."/>
            <person name="Pangalinan J."/>
            <person name="Salamov A.A."/>
            <person name="Simmons B.A."/>
            <person name="Magnuson J.K."/>
            <person name="Chen J."/>
            <person name="Drula E."/>
            <person name="Henrissat B."/>
            <person name="Wiebenga A."/>
            <person name="Lubbers R.J."/>
            <person name="Gomes A.C."/>
            <person name="Makela M.R."/>
            <person name="Stajich J."/>
            <person name="Grigoriev I.V."/>
            <person name="Mortensen U.H."/>
            <person name="De Vries R.P."/>
            <person name="Baker S.E."/>
            <person name="Andersen M.R."/>
        </authorList>
    </citation>
    <scope>NUCLEOTIDE SEQUENCE [LARGE SCALE GENOMIC DNA]</scope>
    <source>
        <strain evidence="7 8">CBS 123904</strain>
    </source>
</reference>
<feature type="compositionally biased region" description="Basic residues" evidence="5">
    <location>
        <begin position="10"/>
        <end position="20"/>
    </location>
</feature>
<dbReference type="Proteomes" id="UP001610446">
    <property type="component" value="Unassembled WGS sequence"/>
</dbReference>
<comment type="caution">
    <text evidence="7">The sequence shown here is derived from an EMBL/GenBank/DDBJ whole genome shotgun (WGS) entry which is preliminary data.</text>
</comment>